<dbReference type="PANTHER" id="PTHR48050:SF13">
    <property type="entry name" value="STEROL 3-BETA-GLUCOSYLTRANSFERASE UGT80A2"/>
    <property type="match status" value="1"/>
</dbReference>
<evidence type="ECO:0000256" key="2">
    <source>
        <dbReference type="ARBA" id="ARBA00022679"/>
    </source>
</evidence>
<dbReference type="InterPro" id="IPR010610">
    <property type="entry name" value="EryCIII-like_C"/>
</dbReference>
<evidence type="ECO:0000313" key="5">
    <source>
        <dbReference type="Proteomes" id="UP000823891"/>
    </source>
</evidence>
<dbReference type="NCBIfam" id="TIGR01426">
    <property type="entry name" value="MGT"/>
    <property type="match status" value="1"/>
</dbReference>
<dbReference type="Proteomes" id="UP000823891">
    <property type="component" value="Unassembled WGS sequence"/>
</dbReference>
<reference evidence="4" key="1">
    <citation type="journal article" date="2021" name="PeerJ">
        <title>Extensive microbial diversity within the chicken gut microbiome revealed by metagenomics and culture.</title>
        <authorList>
            <person name="Gilroy R."/>
            <person name="Ravi A."/>
            <person name="Getino M."/>
            <person name="Pursley I."/>
            <person name="Horton D.L."/>
            <person name="Alikhan N.F."/>
            <person name="Baker D."/>
            <person name="Gharbi K."/>
            <person name="Hall N."/>
            <person name="Watson M."/>
            <person name="Adriaenssens E.M."/>
            <person name="Foster-Nyarko E."/>
            <person name="Jarju S."/>
            <person name="Secka A."/>
            <person name="Antonio M."/>
            <person name="Oren A."/>
            <person name="Chaudhuri R.R."/>
            <person name="La Ragione R."/>
            <person name="Hildebrand F."/>
            <person name="Pallen M.J."/>
        </authorList>
    </citation>
    <scope>NUCLEOTIDE SEQUENCE</scope>
    <source>
        <strain evidence="4">USAMLcec2-132</strain>
    </source>
</reference>
<dbReference type="SUPFAM" id="SSF53756">
    <property type="entry name" value="UDP-Glycosyltransferase/glycogen phosphorylase"/>
    <property type="match status" value="1"/>
</dbReference>
<dbReference type="GO" id="GO:0017000">
    <property type="term" value="P:antibiotic biosynthetic process"/>
    <property type="evidence" value="ECO:0007669"/>
    <property type="project" value="UniProtKB-ARBA"/>
</dbReference>
<keyword evidence="2" id="KW-0808">Transferase</keyword>
<dbReference type="InterPro" id="IPR050426">
    <property type="entry name" value="Glycosyltransferase_28"/>
</dbReference>
<dbReference type="Gene3D" id="3.40.50.2000">
    <property type="entry name" value="Glycogen Phosphorylase B"/>
    <property type="match status" value="2"/>
</dbReference>
<sequence length="392" mass="45261">MNENRKRKILMVNLPFSGHTTPTLGLARIFVELGHHVSYINAPDWEERIEKTGAAFIPYDDYPETLSPSQKEIRSWHAAWQTVQRVGADFDCLIYEMLFLPGKSVADRLNIPAFRLFSTFALNERVLRDFGRTGGWYMTAIFRYPRLCGLFSKWIQKKFGLRYGNIAEEMERNAPDLNFTYTIREFQIYPEEFPADHYKFVGPAVDGRMEEDFDFSKMRNPIVYISLGTLLNTSAAFFRKCIEAFRNEPVSVILSIGKTIRKEQLGEIPDNIFIYSHVPQLKILQRASLFITHGGMNSVNEALYYGTPMLVIPVGNDQPRVARQIEDLHLGKYLRRKGLTPSVLREQARTVLQDPSWQERLLLFQKRSREAGGNAAIAEMILAELHRREEEA</sequence>
<protein>
    <recommendedName>
        <fullName evidence="3">Erythromycin biosynthesis protein CIII-like C-terminal domain-containing protein</fullName>
    </recommendedName>
</protein>
<dbReference type="PANTHER" id="PTHR48050">
    <property type="entry name" value="STEROL 3-BETA-GLUCOSYLTRANSFERASE"/>
    <property type="match status" value="1"/>
</dbReference>
<dbReference type="FunFam" id="3.40.50.2000:FF:000072">
    <property type="entry name" value="Glycosyl transferase"/>
    <property type="match status" value="1"/>
</dbReference>
<dbReference type="GO" id="GO:0016758">
    <property type="term" value="F:hexosyltransferase activity"/>
    <property type="evidence" value="ECO:0007669"/>
    <property type="project" value="InterPro"/>
</dbReference>
<dbReference type="CDD" id="cd03784">
    <property type="entry name" value="GT1_Gtf-like"/>
    <property type="match status" value="1"/>
</dbReference>
<dbReference type="EMBL" id="DWWS01000067">
    <property type="protein sequence ID" value="HJC25557.1"/>
    <property type="molecule type" value="Genomic_DNA"/>
</dbReference>
<comment type="caution">
    <text evidence="4">The sequence shown here is derived from an EMBL/GenBank/DDBJ whole genome shotgun (WGS) entry which is preliminary data.</text>
</comment>
<dbReference type="InterPro" id="IPR006326">
    <property type="entry name" value="UDPGT_MGT-like"/>
</dbReference>
<evidence type="ECO:0000256" key="1">
    <source>
        <dbReference type="ARBA" id="ARBA00009995"/>
    </source>
</evidence>
<reference evidence="4" key="2">
    <citation type="submission" date="2021-04" db="EMBL/GenBank/DDBJ databases">
        <authorList>
            <person name="Gilroy R."/>
        </authorList>
    </citation>
    <scope>NUCLEOTIDE SEQUENCE</scope>
    <source>
        <strain evidence="4">USAMLcec2-132</strain>
    </source>
</reference>
<evidence type="ECO:0000313" key="4">
    <source>
        <dbReference type="EMBL" id="HJC25557.1"/>
    </source>
</evidence>
<dbReference type="AlphaFoldDB" id="A0A9D2NJH6"/>
<dbReference type="InterPro" id="IPR002213">
    <property type="entry name" value="UDP_glucos_trans"/>
</dbReference>
<gene>
    <name evidence="4" type="ORF">H9761_17990</name>
</gene>
<organism evidence="4 5">
    <name type="scientific">Candidatus Eisenbergiella merdavium</name>
    <dbReference type="NCBI Taxonomy" id="2838551"/>
    <lineage>
        <taxon>Bacteria</taxon>
        <taxon>Bacillati</taxon>
        <taxon>Bacillota</taxon>
        <taxon>Clostridia</taxon>
        <taxon>Lachnospirales</taxon>
        <taxon>Lachnospiraceae</taxon>
        <taxon>Eisenbergiella</taxon>
    </lineage>
</organism>
<accession>A0A9D2NJH6</accession>
<name>A0A9D2NJH6_9FIRM</name>
<comment type="similarity">
    <text evidence="1">Belongs to the UDP-glycosyltransferase family.</text>
</comment>
<evidence type="ECO:0000259" key="3">
    <source>
        <dbReference type="Pfam" id="PF06722"/>
    </source>
</evidence>
<proteinExistence type="inferred from homology"/>
<dbReference type="GO" id="GO:0008194">
    <property type="term" value="F:UDP-glycosyltransferase activity"/>
    <property type="evidence" value="ECO:0007669"/>
    <property type="project" value="InterPro"/>
</dbReference>
<feature type="domain" description="Erythromycin biosynthesis protein CIII-like C-terminal" evidence="3">
    <location>
        <begin position="253"/>
        <end position="359"/>
    </location>
</feature>
<dbReference type="Pfam" id="PF06722">
    <property type="entry name" value="EryCIII-like_C"/>
    <property type="match status" value="1"/>
</dbReference>